<protein>
    <submittedName>
        <fullName evidence="2">Uncharacterized protein</fullName>
    </submittedName>
</protein>
<dbReference type="PANTHER" id="PTHR11206">
    <property type="entry name" value="MULTIDRUG RESISTANCE PROTEIN"/>
    <property type="match status" value="1"/>
</dbReference>
<gene>
    <name evidence="2" type="ORF">V6N11_017487</name>
</gene>
<evidence type="ECO:0000313" key="2">
    <source>
        <dbReference type="EMBL" id="KAK9042412.1"/>
    </source>
</evidence>
<feature type="transmembrane region" description="Helical" evidence="1">
    <location>
        <begin position="7"/>
        <end position="25"/>
    </location>
</feature>
<feature type="transmembrane region" description="Helical" evidence="1">
    <location>
        <begin position="31"/>
        <end position="50"/>
    </location>
</feature>
<dbReference type="EMBL" id="JBBPBN010000004">
    <property type="protein sequence ID" value="KAK9042412.1"/>
    <property type="molecule type" value="Genomic_DNA"/>
</dbReference>
<keyword evidence="1" id="KW-0812">Transmembrane</keyword>
<dbReference type="Proteomes" id="UP001396334">
    <property type="component" value="Unassembled WGS sequence"/>
</dbReference>
<reference evidence="2 3" key="1">
    <citation type="journal article" date="2024" name="G3 (Bethesda)">
        <title>Genome assembly of Hibiscus sabdariffa L. provides insights into metabolisms of medicinal natural products.</title>
        <authorList>
            <person name="Kim T."/>
        </authorList>
    </citation>
    <scope>NUCLEOTIDE SEQUENCE [LARGE SCALE GENOMIC DNA]</scope>
    <source>
        <strain evidence="2">TK-2024</strain>
        <tissue evidence="2">Old leaves</tissue>
    </source>
</reference>
<keyword evidence="3" id="KW-1185">Reference proteome</keyword>
<keyword evidence="1" id="KW-0472">Membrane</keyword>
<evidence type="ECO:0000313" key="3">
    <source>
        <dbReference type="Proteomes" id="UP001396334"/>
    </source>
</evidence>
<proteinExistence type="predicted"/>
<sequence length="86" mass="9801">MAAYVNICSYYVVRVPLGILLGYLAKMKVKGIWIGMILGVATQTFVLANINSRTDWKEHVNKASARLNKWLLRTFEINEEKLNDKG</sequence>
<evidence type="ECO:0000256" key="1">
    <source>
        <dbReference type="SAM" id="Phobius"/>
    </source>
</evidence>
<name>A0ABR2TYU9_9ROSI</name>
<organism evidence="2 3">
    <name type="scientific">Hibiscus sabdariffa</name>
    <name type="common">roselle</name>
    <dbReference type="NCBI Taxonomy" id="183260"/>
    <lineage>
        <taxon>Eukaryota</taxon>
        <taxon>Viridiplantae</taxon>
        <taxon>Streptophyta</taxon>
        <taxon>Embryophyta</taxon>
        <taxon>Tracheophyta</taxon>
        <taxon>Spermatophyta</taxon>
        <taxon>Magnoliopsida</taxon>
        <taxon>eudicotyledons</taxon>
        <taxon>Gunneridae</taxon>
        <taxon>Pentapetalae</taxon>
        <taxon>rosids</taxon>
        <taxon>malvids</taxon>
        <taxon>Malvales</taxon>
        <taxon>Malvaceae</taxon>
        <taxon>Malvoideae</taxon>
        <taxon>Hibiscus</taxon>
    </lineage>
</organism>
<comment type="caution">
    <text evidence="2">The sequence shown here is derived from an EMBL/GenBank/DDBJ whole genome shotgun (WGS) entry which is preliminary data.</text>
</comment>
<accession>A0ABR2TYU9</accession>
<keyword evidence="1" id="KW-1133">Transmembrane helix</keyword>